<evidence type="ECO:0000313" key="7">
    <source>
        <dbReference type="EMBL" id="KKF94869.1"/>
    </source>
</evidence>
<dbReference type="InterPro" id="IPR036188">
    <property type="entry name" value="FAD/NAD-bd_sf"/>
</dbReference>
<sequence>MVADSGREQSAPQAYEALAWTQTENRFELKISVIGAGMGGLGTALSLAKKGFTNIHVYETVTDLGFTGAGIQLAPNMARVLSRLGCWDPIYKEATDVKAANIREGATNETLTRVPMPNLTEKYGFPHCTGHRSSLAGRMYEACQKEDGITFHFGSRLVDIKSFGPQPEFVIKPIEGEEYTVKCDVLIASDGIKSVTRACILEALGSQESEKETGQAAYRIMLTRDEMKHDPEMLALIDGDEVVRWIGEKRHIIAYPVHNHTIYNLSTTQPDKNFAAAPSATYTTRGSKKVMLDVFSDFCPLIQRMLNLVPEGEVCEWRLRMHNPLPTWVMGSVALVGDACHPTLPHMSQGASMAIEDGATIAEALALSPDLKPESISRSLKVYQLMRKEWCTNLVEMAYQCGRTLHLGEGKAKEERDRLFAEARAGNVAVVPDKWASPKIQEKVYSNDVVTRMNEEFETLYAQTADM</sequence>
<dbReference type="GO" id="GO:0018669">
    <property type="term" value="F:3-hydroxybenzoate 6-monooxygenase activity"/>
    <property type="evidence" value="ECO:0007669"/>
    <property type="project" value="UniProtKB-EC"/>
</dbReference>
<dbReference type="OrthoDB" id="1878542at2759"/>
<dbReference type="FunFam" id="3.50.50.60:FF:000115">
    <property type="entry name" value="Salicylate hydroxylase, putative"/>
    <property type="match status" value="1"/>
</dbReference>
<protein>
    <submittedName>
        <fullName evidence="7">3-hydroxybenzoate 6-hydroxylase 1</fullName>
        <ecNumber evidence="7">1.14.13.24</ecNumber>
    </submittedName>
</protein>
<feature type="domain" description="FAD-binding" evidence="6">
    <location>
        <begin position="30"/>
        <end position="395"/>
    </location>
</feature>
<keyword evidence="5" id="KW-0503">Monooxygenase</keyword>
<evidence type="ECO:0000256" key="3">
    <source>
        <dbReference type="ARBA" id="ARBA00022827"/>
    </source>
</evidence>
<dbReference type="PANTHER" id="PTHR13789">
    <property type="entry name" value="MONOOXYGENASE"/>
    <property type="match status" value="1"/>
</dbReference>
<evidence type="ECO:0000256" key="5">
    <source>
        <dbReference type="ARBA" id="ARBA00023033"/>
    </source>
</evidence>
<dbReference type="EMBL" id="LBBL01000130">
    <property type="protein sequence ID" value="KKF94869.1"/>
    <property type="molecule type" value="Genomic_DNA"/>
</dbReference>
<dbReference type="InterPro" id="IPR002938">
    <property type="entry name" value="FAD-bd"/>
</dbReference>
<evidence type="ECO:0000256" key="1">
    <source>
        <dbReference type="ARBA" id="ARBA00007992"/>
    </source>
</evidence>
<evidence type="ECO:0000256" key="2">
    <source>
        <dbReference type="ARBA" id="ARBA00022630"/>
    </source>
</evidence>
<name>A0A0F8DFW1_CERFI</name>
<dbReference type="AlphaFoldDB" id="A0A0F8DFW1"/>
<evidence type="ECO:0000313" key="8">
    <source>
        <dbReference type="Proteomes" id="UP000034841"/>
    </source>
</evidence>
<comment type="caution">
    <text evidence="7">The sequence shown here is derived from an EMBL/GenBank/DDBJ whole genome shotgun (WGS) entry which is preliminary data.</text>
</comment>
<accession>A0A0F8DFW1</accession>
<dbReference type="GO" id="GO:0071949">
    <property type="term" value="F:FAD binding"/>
    <property type="evidence" value="ECO:0007669"/>
    <property type="project" value="InterPro"/>
</dbReference>
<dbReference type="Proteomes" id="UP000034841">
    <property type="component" value="Unassembled WGS sequence"/>
</dbReference>
<dbReference type="PRINTS" id="PR00420">
    <property type="entry name" value="RNGMNOXGNASE"/>
</dbReference>
<reference evidence="7 8" key="1">
    <citation type="submission" date="2015-04" db="EMBL/GenBank/DDBJ databases">
        <title>Genome sequence of Ceratocystis platani, a major pathogen of plane trees.</title>
        <authorList>
            <person name="Belbahri L."/>
        </authorList>
    </citation>
    <scope>NUCLEOTIDE SEQUENCE [LARGE SCALE GENOMIC DNA]</scope>
    <source>
        <strain evidence="7 8">CFO</strain>
    </source>
</reference>
<gene>
    <name evidence="7" type="primary">xlnD</name>
    <name evidence="7" type="ORF">CFO_g2735</name>
</gene>
<organism evidence="7 8">
    <name type="scientific">Ceratocystis fimbriata f. sp. platani</name>
    <dbReference type="NCBI Taxonomy" id="88771"/>
    <lineage>
        <taxon>Eukaryota</taxon>
        <taxon>Fungi</taxon>
        <taxon>Dikarya</taxon>
        <taxon>Ascomycota</taxon>
        <taxon>Pezizomycotina</taxon>
        <taxon>Sordariomycetes</taxon>
        <taxon>Hypocreomycetidae</taxon>
        <taxon>Microascales</taxon>
        <taxon>Ceratocystidaceae</taxon>
        <taxon>Ceratocystis</taxon>
    </lineage>
</organism>
<dbReference type="SUPFAM" id="SSF51905">
    <property type="entry name" value="FAD/NAD(P)-binding domain"/>
    <property type="match status" value="1"/>
</dbReference>
<comment type="similarity">
    <text evidence="1">Belongs to the paxM FAD-dependent monooxygenase family.</text>
</comment>
<keyword evidence="2" id="KW-0285">Flavoprotein</keyword>
<dbReference type="Gene3D" id="3.50.50.60">
    <property type="entry name" value="FAD/NAD(P)-binding domain"/>
    <property type="match status" value="1"/>
</dbReference>
<keyword evidence="4 7" id="KW-0560">Oxidoreductase</keyword>
<dbReference type="PANTHER" id="PTHR13789:SF147">
    <property type="entry name" value="PUTATIVE (AFU_ORTHOLOGUE AFUA_2G01950)-RELATED"/>
    <property type="match status" value="1"/>
</dbReference>
<dbReference type="InterPro" id="IPR050493">
    <property type="entry name" value="FAD-dep_Monooxygenase_BioMet"/>
</dbReference>
<proteinExistence type="inferred from homology"/>
<dbReference type="EC" id="1.14.13.24" evidence="7"/>
<evidence type="ECO:0000256" key="4">
    <source>
        <dbReference type="ARBA" id="ARBA00023002"/>
    </source>
</evidence>
<evidence type="ECO:0000259" key="6">
    <source>
        <dbReference type="Pfam" id="PF01494"/>
    </source>
</evidence>
<dbReference type="Pfam" id="PF01494">
    <property type="entry name" value="FAD_binding_3"/>
    <property type="match status" value="1"/>
</dbReference>
<dbReference type="SUPFAM" id="SSF54373">
    <property type="entry name" value="FAD-linked reductases, C-terminal domain"/>
    <property type="match status" value="1"/>
</dbReference>
<keyword evidence="3" id="KW-0274">FAD</keyword>
<keyword evidence="8" id="KW-1185">Reference proteome</keyword>